<comment type="similarity">
    <text evidence="1 2">Belongs to the UPF0102 family.</text>
</comment>
<dbReference type="InterPro" id="IPR003509">
    <property type="entry name" value="UPF0102_YraN-like"/>
</dbReference>
<dbReference type="SUPFAM" id="SSF52980">
    <property type="entry name" value="Restriction endonuclease-like"/>
    <property type="match status" value="1"/>
</dbReference>
<dbReference type="EMBL" id="JACXAH010000003">
    <property type="protein sequence ID" value="MBD1371428.1"/>
    <property type="molecule type" value="Genomic_DNA"/>
</dbReference>
<evidence type="ECO:0000256" key="1">
    <source>
        <dbReference type="ARBA" id="ARBA00006738"/>
    </source>
</evidence>
<dbReference type="NCBIfam" id="TIGR00252">
    <property type="entry name" value="YraN family protein"/>
    <property type="match status" value="1"/>
</dbReference>
<dbReference type="NCBIfam" id="NF009154">
    <property type="entry name" value="PRK12497.3-3"/>
    <property type="match status" value="1"/>
</dbReference>
<keyword evidence="4" id="KW-1185">Reference proteome</keyword>
<dbReference type="CDD" id="cd20736">
    <property type="entry name" value="PoNe_Nuclease"/>
    <property type="match status" value="1"/>
</dbReference>
<dbReference type="AlphaFoldDB" id="A0A926RTA1"/>
<reference evidence="3" key="1">
    <citation type="submission" date="2020-09" db="EMBL/GenBank/DDBJ databases">
        <title>A novel bacterium of genus Hazenella, isolated from South China Sea.</title>
        <authorList>
            <person name="Huang H."/>
            <person name="Mo K."/>
            <person name="Hu Y."/>
        </authorList>
    </citation>
    <scope>NUCLEOTIDE SEQUENCE</scope>
    <source>
        <strain evidence="3">IB182357</strain>
    </source>
</reference>
<sequence length="121" mass="14008">MPKDRRKLVGRIGEEMATQHLQKQDFKIVARNWTCSQGELDIIAYDENELVFVEVRTTSGSRYGLGLESIGFRKQKKVRTVALHYMNSKHIFHTSIRFDMISVKVDKNLAQEEIVHIKGAF</sequence>
<dbReference type="NCBIfam" id="NF009150">
    <property type="entry name" value="PRK12497.1-3"/>
    <property type="match status" value="1"/>
</dbReference>
<organism evidence="3 4">
    <name type="scientific">Polycladospora coralii</name>
    <dbReference type="NCBI Taxonomy" id="2771432"/>
    <lineage>
        <taxon>Bacteria</taxon>
        <taxon>Bacillati</taxon>
        <taxon>Bacillota</taxon>
        <taxon>Bacilli</taxon>
        <taxon>Bacillales</taxon>
        <taxon>Thermoactinomycetaceae</taxon>
        <taxon>Polycladospora</taxon>
    </lineage>
</organism>
<dbReference type="Pfam" id="PF02021">
    <property type="entry name" value="UPF0102"/>
    <property type="match status" value="1"/>
</dbReference>
<dbReference type="InterPro" id="IPR011335">
    <property type="entry name" value="Restrct_endonuc-II-like"/>
</dbReference>
<protein>
    <recommendedName>
        <fullName evidence="2">UPF0102 protein IC620_03545</fullName>
    </recommendedName>
</protein>
<name>A0A926RTA1_9BACL</name>
<accession>A0A926RTA1</accession>
<dbReference type="Proteomes" id="UP000661691">
    <property type="component" value="Unassembled WGS sequence"/>
</dbReference>
<dbReference type="PANTHER" id="PTHR34039">
    <property type="entry name" value="UPF0102 PROTEIN YRAN"/>
    <property type="match status" value="1"/>
</dbReference>
<dbReference type="GO" id="GO:0003676">
    <property type="term" value="F:nucleic acid binding"/>
    <property type="evidence" value="ECO:0007669"/>
    <property type="project" value="InterPro"/>
</dbReference>
<dbReference type="HAMAP" id="MF_00048">
    <property type="entry name" value="UPF0102"/>
    <property type="match status" value="1"/>
</dbReference>
<evidence type="ECO:0000313" key="3">
    <source>
        <dbReference type="EMBL" id="MBD1371428.1"/>
    </source>
</evidence>
<dbReference type="Gene3D" id="3.40.1350.10">
    <property type="match status" value="1"/>
</dbReference>
<evidence type="ECO:0000313" key="4">
    <source>
        <dbReference type="Proteomes" id="UP000661691"/>
    </source>
</evidence>
<proteinExistence type="inferred from homology"/>
<comment type="caution">
    <text evidence="3">The sequence shown here is derived from an EMBL/GenBank/DDBJ whole genome shotgun (WGS) entry which is preliminary data.</text>
</comment>
<gene>
    <name evidence="3" type="ORF">IC620_03545</name>
</gene>
<evidence type="ECO:0000256" key="2">
    <source>
        <dbReference type="HAMAP-Rule" id="MF_00048"/>
    </source>
</evidence>
<dbReference type="InterPro" id="IPR011856">
    <property type="entry name" value="tRNA_endonuc-like_dom_sf"/>
</dbReference>
<dbReference type="RefSeq" id="WP_191140125.1">
    <property type="nucleotide sequence ID" value="NZ_JACXAG020000002.1"/>
</dbReference>
<dbReference type="PANTHER" id="PTHR34039:SF1">
    <property type="entry name" value="UPF0102 PROTEIN YRAN"/>
    <property type="match status" value="1"/>
</dbReference>